<dbReference type="EMBL" id="JAIWYP010000007">
    <property type="protein sequence ID" value="KAH3793942.1"/>
    <property type="molecule type" value="Genomic_DNA"/>
</dbReference>
<dbReference type="Proteomes" id="UP000828390">
    <property type="component" value="Unassembled WGS sequence"/>
</dbReference>
<evidence type="ECO:0000313" key="1">
    <source>
        <dbReference type="EMBL" id="KAH3793942.1"/>
    </source>
</evidence>
<accession>A0A9D4J3E4</accession>
<comment type="caution">
    <text evidence="1">The sequence shown here is derived from an EMBL/GenBank/DDBJ whole genome shotgun (WGS) entry which is preliminary data.</text>
</comment>
<organism evidence="1 2">
    <name type="scientific">Dreissena polymorpha</name>
    <name type="common">Zebra mussel</name>
    <name type="synonym">Mytilus polymorpha</name>
    <dbReference type="NCBI Taxonomy" id="45954"/>
    <lineage>
        <taxon>Eukaryota</taxon>
        <taxon>Metazoa</taxon>
        <taxon>Spiralia</taxon>
        <taxon>Lophotrochozoa</taxon>
        <taxon>Mollusca</taxon>
        <taxon>Bivalvia</taxon>
        <taxon>Autobranchia</taxon>
        <taxon>Heteroconchia</taxon>
        <taxon>Euheterodonta</taxon>
        <taxon>Imparidentia</taxon>
        <taxon>Neoheterodontei</taxon>
        <taxon>Myida</taxon>
        <taxon>Dreissenoidea</taxon>
        <taxon>Dreissenidae</taxon>
        <taxon>Dreissena</taxon>
    </lineage>
</organism>
<reference evidence="1" key="1">
    <citation type="journal article" date="2019" name="bioRxiv">
        <title>The Genome of the Zebra Mussel, Dreissena polymorpha: A Resource for Invasive Species Research.</title>
        <authorList>
            <person name="McCartney M.A."/>
            <person name="Auch B."/>
            <person name="Kono T."/>
            <person name="Mallez S."/>
            <person name="Zhang Y."/>
            <person name="Obille A."/>
            <person name="Becker A."/>
            <person name="Abrahante J.E."/>
            <person name="Garbe J."/>
            <person name="Badalamenti J.P."/>
            <person name="Herman A."/>
            <person name="Mangelson H."/>
            <person name="Liachko I."/>
            <person name="Sullivan S."/>
            <person name="Sone E.D."/>
            <person name="Koren S."/>
            <person name="Silverstein K.A.T."/>
            <person name="Beckman K.B."/>
            <person name="Gohl D.M."/>
        </authorList>
    </citation>
    <scope>NUCLEOTIDE SEQUENCE</scope>
    <source>
        <strain evidence="1">Duluth1</strain>
        <tissue evidence="1">Whole animal</tissue>
    </source>
</reference>
<protein>
    <submittedName>
        <fullName evidence="1">Uncharacterized protein</fullName>
    </submittedName>
</protein>
<sequence length="51" mass="5876">MAHEYVVTSLKRVECTNFPRRALLDTYNVMSLEAQGKPTVEEEEAEKNYAL</sequence>
<name>A0A9D4J3E4_DREPO</name>
<evidence type="ECO:0000313" key="2">
    <source>
        <dbReference type="Proteomes" id="UP000828390"/>
    </source>
</evidence>
<proteinExistence type="predicted"/>
<reference evidence="1" key="2">
    <citation type="submission" date="2020-11" db="EMBL/GenBank/DDBJ databases">
        <authorList>
            <person name="McCartney M.A."/>
            <person name="Auch B."/>
            <person name="Kono T."/>
            <person name="Mallez S."/>
            <person name="Becker A."/>
            <person name="Gohl D.M."/>
            <person name="Silverstein K.A.T."/>
            <person name="Koren S."/>
            <person name="Bechman K.B."/>
            <person name="Herman A."/>
            <person name="Abrahante J.E."/>
            <person name="Garbe J."/>
        </authorList>
    </citation>
    <scope>NUCLEOTIDE SEQUENCE</scope>
    <source>
        <strain evidence="1">Duluth1</strain>
        <tissue evidence="1">Whole animal</tissue>
    </source>
</reference>
<dbReference type="AlphaFoldDB" id="A0A9D4J3E4"/>
<keyword evidence="2" id="KW-1185">Reference proteome</keyword>
<gene>
    <name evidence="1" type="ORF">DPMN_147470</name>
</gene>